<name>A0AAJ7SFL3_9ACAR</name>
<evidence type="ECO:0000313" key="14">
    <source>
        <dbReference type="RefSeq" id="XP_028967836.1"/>
    </source>
</evidence>
<evidence type="ECO:0000256" key="1">
    <source>
        <dbReference type="ARBA" id="ARBA00000971"/>
    </source>
</evidence>
<dbReference type="PANTHER" id="PTHR45843">
    <property type="entry name" value="PEPTIDYL-PROLYL CIS-TRANS ISOMERASE-LIKE 4"/>
    <property type="match status" value="1"/>
</dbReference>
<dbReference type="InterPro" id="IPR035542">
    <property type="entry name" value="CRIP"/>
</dbReference>
<dbReference type="GeneID" id="100906658"/>
<feature type="compositionally biased region" description="Low complexity" evidence="10">
    <location>
        <begin position="424"/>
        <end position="436"/>
    </location>
</feature>
<comment type="subcellular location">
    <subcellularLocation>
        <location evidence="3 9">Nucleus</location>
    </subcellularLocation>
</comment>
<feature type="domain" description="RRM" evidence="12">
    <location>
        <begin position="240"/>
        <end position="318"/>
    </location>
</feature>
<comment type="catalytic activity">
    <reaction evidence="1 9">
        <text>[protein]-peptidylproline (omega=180) = [protein]-peptidylproline (omega=0)</text>
        <dbReference type="Rhea" id="RHEA:16237"/>
        <dbReference type="Rhea" id="RHEA-COMP:10747"/>
        <dbReference type="Rhea" id="RHEA-COMP:10748"/>
        <dbReference type="ChEBI" id="CHEBI:83833"/>
        <dbReference type="ChEBI" id="CHEBI:83834"/>
        <dbReference type="EC" id="5.2.1.8"/>
    </reaction>
</comment>
<dbReference type="InterPro" id="IPR000504">
    <property type="entry name" value="RRM_dom"/>
</dbReference>
<evidence type="ECO:0000259" key="12">
    <source>
        <dbReference type="PROSITE" id="PS50102"/>
    </source>
</evidence>
<feature type="compositionally biased region" description="Basic and acidic residues" evidence="10">
    <location>
        <begin position="521"/>
        <end position="531"/>
    </location>
</feature>
<dbReference type="PROSITE" id="PS50072">
    <property type="entry name" value="CSA_PPIASE_2"/>
    <property type="match status" value="1"/>
</dbReference>
<keyword evidence="5 9" id="KW-0697">Rotamase</keyword>
<gene>
    <name evidence="14" type="primary">LOC100906658</name>
</gene>
<feature type="compositionally biased region" description="Basic and acidic residues" evidence="10">
    <location>
        <begin position="399"/>
        <end position="423"/>
    </location>
</feature>
<keyword evidence="4 8" id="KW-0694">RNA-binding</keyword>
<keyword evidence="6 9" id="KW-0413">Isomerase</keyword>
<dbReference type="PROSITE" id="PS50102">
    <property type="entry name" value="RRM"/>
    <property type="match status" value="1"/>
</dbReference>
<protein>
    <recommendedName>
        <fullName evidence="9">Peptidyl-prolyl cis-trans isomerase</fullName>
        <shortName evidence="9">PPIase</shortName>
        <ecNumber evidence="9">5.2.1.8</ecNumber>
    </recommendedName>
</protein>
<feature type="compositionally biased region" description="Basic and acidic residues" evidence="10">
    <location>
        <begin position="336"/>
        <end position="388"/>
    </location>
</feature>
<keyword evidence="13" id="KW-1185">Reference proteome</keyword>
<evidence type="ECO:0000256" key="9">
    <source>
        <dbReference type="RuleBase" id="RU365081"/>
    </source>
</evidence>
<dbReference type="KEGG" id="goe:100906658"/>
<dbReference type="EC" id="5.2.1.8" evidence="9"/>
<organism evidence="13 14">
    <name type="scientific">Galendromus occidentalis</name>
    <name type="common">western predatory mite</name>
    <dbReference type="NCBI Taxonomy" id="34638"/>
    <lineage>
        <taxon>Eukaryota</taxon>
        <taxon>Metazoa</taxon>
        <taxon>Ecdysozoa</taxon>
        <taxon>Arthropoda</taxon>
        <taxon>Chelicerata</taxon>
        <taxon>Arachnida</taxon>
        <taxon>Acari</taxon>
        <taxon>Parasitiformes</taxon>
        <taxon>Mesostigmata</taxon>
        <taxon>Gamasina</taxon>
        <taxon>Phytoseioidea</taxon>
        <taxon>Phytoseiidae</taxon>
        <taxon>Typhlodrominae</taxon>
        <taxon>Galendromus</taxon>
    </lineage>
</organism>
<feature type="compositionally biased region" description="Low complexity" evidence="10">
    <location>
        <begin position="477"/>
        <end position="499"/>
    </location>
</feature>
<dbReference type="Gene3D" id="3.30.70.330">
    <property type="match status" value="1"/>
</dbReference>
<dbReference type="RefSeq" id="XP_028967836.1">
    <property type="nucleotide sequence ID" value="XM_029112003.1"/>
</dbReference>
<comment type="function">
    <text evidence="2 9">PPIases accelerate the folding of proteins. It catalyzes the cis-trans isomerization of proline imidic peptide bonds in oligopeptides.</text>
</comment>
<evidence type="ECO:0000256" key="10">
    <source>
        <dbReference type="SAM" id="MobiDB-lite"/>
    </source>
</evidence>
<dbReference type="InterPro" id="IPR035979">
    <property type="entry name" value="RBD_domain_sf"/>
</dbReference>
<dbReference type="InterPro" id="IPR035538">
    <property type="entry name" value="Cyclophilin_PPIL4"/>
</dbReference>
<dbReference type="AlphaFoldDB" id="A0AAJ7SFL3"/>
<dbReference type="CDD" id="cd01921">
    <property type="entry name" value="cyclophilin_RRM"/>
    <property type="match status" value="1"/>
</dbReference>
<dbReference type="GO" id="GO:0005634">
    <property type="term" value="C:nucleus"/>
    <property type="evidence" value="ECO:0007669"/>
    <property type="project" value="UniProtKB-SubCell"/>
</dbReference>
<evidence type="ECO:0000256" key="2">
    <source>
        <dbReference type="ARBA" id="ARBA00002388"/>
    </source>
</evidence>
<dbReference type="Gene3D" id="2.40.100.10">
    <property type="entry name" value="Cyclophilin-like"/>
    <property type="match status" value="1"/>
</dbReference>
<dbReference type="Pfam" id="PF00160">
    <property type="entry name" value="Pro_isomerase"/>
    <property type="match status" value="1"/>
</dbReference>
<dbReference type="SMART" id="SM00360">
    <property type="entry name" value="RRM"/>
    <property type="match status" value="1"/>
</dbReference>
<accession>A0AAJ7SFL3</accession>
<evidence type="ECO:0000313" key="13">
    <source>
        <dbReference type="Proteomes" id="UP000694867"/>
    </source>
</evidence>
<dbReference type="FunFam" id="3.30.70.330:FF:000287">
    <property type="entry name" value="Peptidyl-prolyl cis-trans isomerase"/>
    <property type="match status" value="1"/>
</dbReference>
<dbReference type="PRINTS" id="PR00153">
    <property type="entry name" value="CSAPPISMRASE"/>
</dbReference>
<sequence>MSVVIETTMGDFTVDLYVEERPRTSMNFLKLCKLKYYNLQLFFKVTPNFVCQAGDPTLSGRGGSSMFSHLYGEQARYFEVESQPRLKHLKLGTLSMVNNGEGMLGSQFLITLSDNLDYLDEQGHCVFGEVVEGMEFLERINEVICDKDERPMQDIMISHTVILDDPFAEPENLEYPASPEVTLDMLKSDRIACYEDIAEYEGRTAEEIEEALKEKEAKAQATVLEIIGDLPDADMAPPENVLFVCKLNPVTNDDDLELIFSRFGEIKGCEIIRDWKTGESLQYAFIEFANKESCEQAYFKMDNVLIDDRRIHVDFSQSVAKVKWKGKGRGVVGDWSEDKKKTRSDDRPREKYVMRDTRKKDGYKLILRGESDARKSQKREMSRSPDNRHRSHRKTSPKPRRESPPPQGRSRDFQFRERRREGRSTSPRNRGKSSSPRNRRRNPSPSDRRSSPSQRRTKRSPSPRRRRRSPSPRGQRRSISPQSRRISSPSRNQKRSPSPRNRRRNPSPRDRKDRGRRSRSRDRYSERSNRY</sequence>
<evidence type="ECO:0000256" key="5">
    <source>
        <dbReference type="ARBA" id="ARBA00023110"/>
    </source>
</evidence>
<dbReference type="GO" id="GO:0003755">
    <property type="term" value="F:peptidyl-prolyl cis-trans isomerase activity"/>
    <property type="evidence" value="ECO:0007669"/>
    <property type="project" value="UniProtKB-UniRule"/>
</dbReference>
<dbReference type="InterPro" id="IPR012677">
    <property type="entry name" value="Nucleotide-bd_a/b_plait_sf"/>
</dbReference>
<dbReference type="InterPro" id="IPR002130">
    <property type="entry name" value="Cyclophilin-type_PPIase_dom"/>
</dbReference>
<feature type="compositionally biased region" description="Basic residues" evidence="10">
    <location>
        <begin position="455"/>
        <end position="476"/>
    </location>
</feature>
<reference evidence="14" key="1">
    <citation type="submission" date="2025-08" db="UniProtKB">
        <authorList>
            <consortium name="RefSeq"/>
        </authorList>
    </citation>
    <scope>IDENTIFICATION</scope>
</reference>
<dbReference type="PANTHER" id="PTHR45843:SF1">
    <property type="entry name" value="PEPTIDYL-PROLYL CIS-TRANS ISOMERASE-LIKE 4"/>
    <property type="match status" value="1"/>
</dbReference>
<evidence type="ECO:0000256" key="8">
    <source>
        <dbReference type="PROSITE-ProRule" id="PRU00176"/>
    </source>
</evidence>
<evidence type="ECO:0000259" key="11">
    <source>
        <dbReference type="PROSITE" id="PS50072"/>
    </source>
</evidence>
<keyword evidence="7 9" id="KW-0539">Nucleus</keyword>
<proteinExistence type="inferred from homology"/>
<dbReference type="InterPro" id="IPR029000">
    <property type="entry name" value="Cyclophilin-like_dom_sf"/>
</dbReference>
<comment type="similarity">
    <text evidence="9">Belongs to the cyclophilin-type PPIase family. PPIL4 subfamily.</text>
</comment>
<dbReference type="SUPFAM" id="SSF54928">
    <property type="entry name" value="RNA-binding domain, RBD"/>
    <property type="match status" value="1"/>
</dbReference>
<feature type="region of interest" description="Disordered" evidence="10">
    <location>
        <begin position="329"/>
        <end position="531"/>
    </location>
</feature>
<dbReference type="CDD" id="cd12235">
    <property type="entry name" value="RRM_PPIL4"/>
    <property type="match status" value="1"/>
</dbReference>
<evidence type="ECO:0000256" key="6">
    <source>
        <dbReference type="ARBA" id="ARBA00023235"/>
    </source>
</evidence>
<feature type="domain" description="PPIase cyclophilin-type" evidence="11">
    <location>
        <begin position="6"/>
        <end position="162"/>
    </location>
</feature>
<dbReference type="Pfam" id="PF00076">
    <property type="entry name" value="RRM_1"/>
    <property type="match status" value="1"/>
</dbReference>
<evidence type="ECO:0000256" key="3">
    <source>
        <dbReference type="ARBA" id="ARBA00004123"/>
    </source>
</evidence>
<feature type="compositionally biased region" description="Basic residues" evidence="10">
    <location>
        <begin position="389"/>
        <end position="398"/>
    </location>
</feature>
<dbReference type="SUPFAM" id="SSF50891">
    <property type="entry name" value="Cyclophilin-like"/>
    <property type="match status" value="1"/>
</dbReference>
<dbReference type="GO" id="GO:0003723">
    <property type="term" value="F:RNA binding"/>
    <property type="evidence" value="ECO:0007669"/>
    <property type="project" value="UniProtKB-UniRule"/>
</dbReference>
<evidence type="ECO:0000256" key="4">
    <source>
        <dbReference type="ARBA" id="ARBA00022884"/>
    </source>
</evidence>
<evidence type="ECO:0000256" key="7">
    <source>
        <dbReference type="ARBA" id="ARBA00023242"/>
    </source>
</evidence>
<dbReference type="Proteomes" id="UP000694867">
    <property type="component" value="Unplaced"/>
</dbReference>